<reference evidence="1 2" key="2">
    <citation type="journal article" date="2019" name="G3 (Bethesda)">
        <title>Hybrid Assembly of the Genome of the Entomopathogenic Nematode Steinernema carpocapsae Identifies the X-Chromosome.</title>
        <authorList>
            <person name="Serra L."/>
            <person name="Macchietto M."/>
            <person name="Macias-Munoz A."/>
            <person name="McGill C.J."/>
            <person name="Rodriguez I.M."/>
            <person name="Rodriguez B."/>
            <person name="Murad R."/>
            <person name="Mortazavi A."/>
        </authorList>
    </citation>
    <scope>NUCLEOTIDE SEQUENCE [LARGE SCALE GENOMIC DNA]</scope>
    <source>
        <strain evidence="1 2">ALL</strain>
    </source>
</reference>
<keyword evidence="2" id="KW-1185">Reference proteome</keyword>
<comment type="caution">
    <text evidence="1">The sequence shown here is derived from an EMBL/GenBank/DDBJ whole genome shotgun (WGS) entry which is preliminary data.</text>
</comment>
<dbReference type="AlphaFoldDB" id="A0A4U5MIL7"/>
<organism evidence="1 2">
    <name type="scientific">Steinernema carpocapsae</name>
    <name type="common">Entomopathogenic nematode</name>
    <dbReference type="NCBI Taxonomy" id="34508"/>
    <lineage>
        <taxon>Eukaryota</taxon>
        <taxon>Metazoa</taxon>
        <taxon>Ecdysozoa</taxon>
        <taxon>Nematoda</taxon>
        <taxon>Chromadorea</taxon>
        <taxon>Rhabditida</taxon>
        <taxon>Tylenchina</taxon>
        <taxon>Panagrolaimomorpha</taxon>
        <taxon>Strongyloidoidea</taxon>
        <taxon>Steinernematidae</taxon>
        <taxon>Steinernema</taxon>
    </lineage>
</organism>
<protein>
    <submittedName>
        <fullName evidence="1">Uncharacterized protein</fullName>
    </submittedName>
</protein>
<evidence type="ECO:0000313" key="1">
    <source>
        <dbReference type="EMBL" id="TKR69198.1"/>
    </source>
</evidence>
<sequence length="119" mass="13943">MVLCLKYSRRQHRAVARPSTTRFQGKPSARWSANFAKKLETKNWQKSARREAHSLWCITGCPKKRVIQKKGWPDRGMEPCLELAEQSHFKLTRRERPVGFANETDRSFCEFQTCLHPPV</sequence>
<name>A0A4U5MIL7_STECR</name>
<evidence type="ECO:0000313" key="2">
    <source>
        <dbReference type="Proteomes" id="UP000298663"/>
    </source>
</evidence>
<accession>A0A4U5MIL7</accession>
<reference evidence="1 2" key="1">
    <citation type="journal article" date="2015" name="Genome Biol.">
        <title>Comparative genomics of Steinernema reveals deeply conserved gene regulatory networks.</title>
        <authorList>
            <person name="Dillman A.R."/>
            <person name="Macchietto M."/>
            <person name="Porter C.F."/>
            <person name="Rogers A."/>
            <person name="Williams B."/>
            <person name="Antoshechkin I."/>
            <person name="Lee M.M."/>
            <person name="Goodwin Z."/>
            <person name="Lu X."/>
            <person name="Lewis E.E."/>
            <person name="Goodrich-Blair H."/>
            <person name="Stock S.P."/>
            <person name="Adams B.J."/>
            <person name="Sternberg P.W."/>
            <person name="Mortazavi A."/>
        </authorList>
    </citation>
    <scope>NUCLEOTIDE SEQUENCE [LARGE SCALE GENOMIC DNA]</scope>
    <source>
        <strain evidence="1 2">ALL</strain>
    </source>
</reference>
<dbReference type="Proteomes" id="UP000298663">
    <property type="component" value="Unassembled WGS sequence"/>
</dbReference>
<gene>
    <name evidence="1" type="ORF">L596_021382</name>
</gene>
<dbReference type="EMBL" id="AZBU02000007">
    <property type="protein sequence ID" value="TKR69198.1"/>
    <property type="molecule type" value="Genomic_DNA"/>
</dbReference>
<proteinExistence type="predicted"/>